<sequence length="337" mass="37551">MLWKPNKGVQISEIDEDLFLVEFGDEKDKKRVMEMCPWSYEKQLVLIQDFDGELTPKEIDLRWASFWVQIYNLPLKCRTKETGWAIGSSLGMVMDVDVPESGVQWGKCLRVRVRIDATKRLLRGKKISIESGESRWVSFKFERLPNFCYRCGLLNHALKDCTEGHGHSSDEGASCLQYGAWLRGEPIRRNGFVGSKLGVRTEAERSSEKTEERTGSALVLTQQPRKEAGVGMDHGVDKTSLQKSVPMQGEVGTALHLNLSENIHGKGNLQEGVGKSGRTEASLGSQDKVMIIDQAEPLVGMQWETGHPKEAVKEQVAVLAPSIKKEAKARGPTNMGP</sequence>
<dbReference type="InterPro" id="IPR001878">
    <property type="entry name" value="Znf_CCHC"/>
</dbReference>
<evidence type="ECO:0000256" key="2">
    <source>
        <dbReference type="SAM" id="MobiDB-lite"/>
    </source>
</evidence>
<accession>A0AAW0JY38</accession>
<proteinExistence type="predicted"/>
<gene>
    <name evidence="4" type="ORF">CFP56_027029</name>
</gene>
<evidence type="ECO:0000313" key="4">
    <source>
        <dbReference type="EMBL" id="KAK7831888.1"/>
    </source>
</evidence>
<reference evidence="4 5" key="1">
    <citation type="journal article" date="2018" name="Sci. Data">
        <title>The draft genome sequence of cork oak.</title>
        <authorList>
            <person name="Ramos A.M."/>
            <person name="Usie A."/>
            <person name="Barbosa P."/>
            <person name="Barros P.M."/>
            <person name="Capote T."/>
            <person name="Chaves I."/>
            <person name="Simoes F."/>
            <person name="Abreu I."/>
            <person name="Carrasquinho I."/>
            <person name="Faro C."/>
            <person name="Guimaraes J.B."/>
            <person name="Mendonca D."/>
            <person name="Nobrega F."/>
            <person name="Rodrigues L."/>
            <person name="Saibo N.J.M."/>
            <person name="Varela M.C."/>
            <person name="Egas C."/>
            <person name="Matos J."/>
            <person name="Miguel C.M."/>
            <person name="Oliveira M.M."/>
            <person name="Ricardo C.P."/>
            <person name="Goncalves S."/>
        </authorList>
    </citation>
    <scope>NUCLEOTIDE SEQUENCE [LARGE SCALE GENOMIC DNA]</scope>
    <source>
        <strain evidence="5">cv. HL8</strain>
    </source>
</reference>
<comment type="caution">
    <text evidence="4">The sequence shown here is derived from an EMBL/GenBank/DDBJ whole genome shotgun (WGS) entry which is preliminary data.</text>
</comment>
<dbReference type="EMBL" id="PKMF04000435">
    <property type="protein sequence ID" value="KAK7831888.1"/>
    <property type="molecule type" value="Genomic_DNA"/>
</dbReference>
<dbReference type="PANTHER" id="PTHR31286:SF167">
    <property type="entry name" value="OS09G0268800 PROTEIN"/>
    <property type="match status" value="1"/>
</dbReference>
<keyword evidence="5" id="KW-1185">Reference proteome</keyword>
<feature type="region of interest" description="Disordered" evidence="2">
    <location>
        <begin position="199"/>
        <end position="235"/>
    </location>
</feature>
<dbReference type="InterPro" id="IPR040256">
    <property type="entry name" value="At4g02000-like"/>
</dbReference>
<dbReference type="GO" id="GO:0008270">
    <property type="term" value="F:zinc ion binding"/>
    <property type="evidence" value="ECO:0007669"/>
    <property type="project" value="UniProtKB-KW"/>
</dbReference>
<evidence type="ECO:0000313" key="5">
    <source>
        <dbReference type="Proteomes" id="UP000237347"/>
    </source>
</evidence>
<keyword evidence="1" id="KW-0479">Metal-binding</keyword>
<dbReference type="Proteomes" id="UP000237347">
    <property type="component" value="Unassembled WGS sequence"/>
</dbReference>
<evidence type="ECO:0000256" key="1">
    <source>
        <dbReference type="PROSITE-ProRule" id="PRU00047"/>
    </source>
</evidence>
<name>A0AAW0JY38_QUESU</name>
<dbReference type="Pfam" id="PF14111">
    <property type="entry name" value="DUF4283"/>
    <property type="match status" value="1"/>
</dbReference>
<dbReference type="PROSITE" id="PS50158">
    <property type="entry name" value="ZF_CCHC"/>
    <property type="match status" value="1"/>
</dbReference>
<dbReference type="GO" id="GO:0003676">
    <property type="term" value="F:nucleic acid binding"/>
    <property type="evidence" value="ECO:0007669"/>
    <property type="project" value="InterPro"/>
</dbReference>
<dbReference type="PANTHER" id="PTHR31286">
    <property type="entry name" value="GLYCINE-RICH CELL WALL STRUCTURAL PROTEIN 1.8-LIKE"/>
    <property type="match status" value="1"/>
</dbReference>
<dbReference type="InterPro" id="IPR025836">
    <property type="entry name" value="Zn_knuckle_CX2CX4HX4C"/>
</dbReference>
<feature type="domain" description="CCHC-type" evidence="3">
    <location>
        <begin position="148"/>
        <end position="163"/>
    </location>
</feature>
<keyword evidence="1" id="KW-0862">Zinc</keyword>
<dbReference type="Pfam" id="PF14392">
    <property type="entry name" value="zf-CCHC_4"/>
    <property type="match status" value="1"/>
</dbReference>
<organism evidence="4 5">
    <name type="scientific">Quercus suber</name>
    <name type="common">Cork oak</name>
    <dbReference type="NCBI Taxonomy" id="58331"/>
    <lineage>
        <taxon>Eukaryota</taxon>
        <taxon>Viridiplantae</taxon>
        <taxon>Streptophyta</taxon>
        <taxon>Embryophyta</taxon>
        <taxon>Tracheophyta</taxon>
        <taxon>Spermatophyta</taxon>
        <taxon>Magnoliopsida</taxon>
        <taxon>eudicotyledons</taxon>
        <taxon>Gunneridae</taxon>
        <taxon>Pentapetalae</taxon>
        <taxon>rosids</taxon>
        <taxon>fabids</taxon>
        <taxon>Fagales</taxon>
        <taxon>Fagaceae</taxon>
        <taxon>Quercus</taxon>
    </lineage>
</organism>
<dbReference type="AlphaFoldDB" id="A0AAW0JY38"/>
<dbReference type="InterPro" id="IPR025558">
    <property type="entry name" value="DUF4283"/>
</dbReference>
<evidence type="ECO:0000259" key="3">
    <source>
        <dbReference type="PROSITE" id="PS50158"/>
    </source>
</evidence>
<keyword evidence="1" id="KW-0863">Zinc-finger</keyword>
<feature type="compositionally biased region" description="Basic and acidic residues" evidence="2">
    <location>
        <begin position="199"/>
        <end position="214"/>
    </location>
</feature>
<protein>
    <recommendedName>
        <fullName evidence="3">CCHC-type domain-containing protein</fullName>
    </recommendedName>
</protein>